<dbReference type="Pfam" id="PF03328">
    <property type="entry name" value="HpcH_HpaI"/>
    <property type="match status" value="1"/>
</dbReference>
<feature type="domain" description="HpcH/HpaI aldolase/citrate lyase" evidence="3">
    <location>
        <begin position="43"/>
        <end position="239"/>
    </location>
</feature>
<proteinExistence type="predicted"/>
<evidence type="ECO:0000256" key="2">
    <source>
        <dbReference type="ARBA" id="ARBA00023239"/>
    </source>
</evidence>
<dbReference type="InterPro" id="IPR050251">
    <property type="entry name" value="HpcH-HpaI_aldolase"/>
</dbReference>
<organism evidence="4 5">
    <name type="scientific">Aspergillus wentii DTO 134E9</name>
    <dbReference type="NCBI Taxonomy" id="1073089"/>
    <lineage>
        <taxon>Eukaryota</taxon>
        <taxon>Fungi</taxon>
        <taxon>Dikarya</taxon>
        <taxon>Ascomycota</taxon>
        <taxon>Pezizomycotina</taxon>
        <taxon>Eurotiomycetes</taxon>
        <taxon>Eurotiomycetidae</taxon>
        <taxon>Eurotiales</taxon>
        <taxon>Aspergillaceae</taxon>
        <taxon>Aspergillus</taxon>
        <taxon>Aspergillus subgen. Cremei</taxon>
    </lineage>
</organism>
<evidence type="ECO:0000313" key="5">
    <source>
        <dbReference type="Proteomes" id="UP000184383"/>
    </source>
</evidence>
<dbReference type="InterPro" id="IPR015813">
    <property type="entry name" value="Pyrv/PenolPyrv_kinase-like_dom"/>
</dbReference>
<dbReference type="RefSeq" id="XP_040684508.1">
    <property type="nucleotide sequence ID" value="XM_040831436.1"/>
</dbReference>
<evidence type="ECO:0000256" key="1">
    <source>
        <dbReference type="ARBA" id="ARBA00022723"/>
    </source>
</evidence>
<protein>
    <recommendedName>
        <fullName evidence="3">HpcH/HpaI aldolase/citrate lyase domain-containing protein</fullName>
    </recommendedName>
</protein>
<reference evidence="5" key="1">
    <citation type="journal article" date="2017" name="Genome Biol.">
        <title>Comparative genomics reveals high biological diversity and specific adaptations in the industrially and medically important fungal genus Aspergillus.</title>
        <authorList>
            <person name="de Vries R.P."/>
            <person name="Riley R."/>
            <person name="Wiebenga A."/>
            <person name="Aguilar-Osorio G."/>
            <person name="Amillis S."/>
            <person name="Uchima C.A."/>
            <person name="Anderluh G."/>
            <person name="Asadollahi M."/>
            <person name="Askin M."/>
            <person name="Barry K."/>
            <person name="Battaglia E."/>
            <person name="Bayram O."/>
            <person name="Benocci T."/>
            <person name="Braus-Stromeyer S.A."/>
            <person name="Caldana C."/>
            <person name="Canovas D."/>
            <person name="Cerqueira G.C."/>
            <person name="Chen F."/>
            <person name="Chen W."/>
            <person name="Choi C."/>
            <person name="Clum A."/>
            <person name="Dos Santos R.A."/>
            <person name="Damasio A.R."/>
            <person name="Diallinas G."/>
            <person name="Emri T."/>
            <person name="Fekete E."/>
            <person name="Flipphi M."/>
            <person name="Freyberg S."/>
            <person name="Gallo A."/>
            <person name="Gournas C."/>
            <person name="Habgood R."/>
            <person name="Hainaut M."/>
            <person name="Harispe M.L."/>
            <person name="Henrissat B."/>
            <person name="Hilden K.S."/>
            <person name="Hope R."/>
            <person name="Hossain A."/>
            <person name="Karabika E."/>
            <person name="Karaffa L."/>
            <person name="Karanyi Z."/>
            <person name="Krasevec N."/>
            <person name="Kuo A."/>
            <person name="Kusch H."/>
            <person name="LaButti K."/>
            <person name="Lagendijk E.L."/>
            <person name="Lapidus A."/>
            <person name="Levasseur A."/>
            <person name="Lindquist E."/>
            <person name="Lipzen A."/>
            <person name="Logrieco A.F."/>
            <person name="MacCabe A."/>
            <person name="Maekelae M.R."/>
            <person name="Malavazi I."/>
            <person name="Melin P."/>
            <person name="Meyer V."/>
            <person name="Mielnichuk N."/>
            <person name="Miskei M."/>
            <person name="Molnar A.P."/>
            <person name="Mule G."/>
            <person name="Ngan C.Y."/>
            <person name="Orejas M."/>
            <person name="Orosz E."/>
            <person name="Ouedraogo J.P."/>
            <person name="Overkamp K.M."/>
            <person name="Park H.-S."/>
            <person name="Perrone G."/>
            <person name="Piumi F."/>
            <person name="Punt P.J."/>
            <person name="Ram A.F."/>
            <person name="Ramon A."/>
            <person name="Rauscher S."/>
            <person name="Record E."/>
            <person name="Riano-Pachon D.M."/>
            <person name="Robert V."/>
            <person name="Roehrig J."/>
            <person name="Ruller R."/>
            <person name="Salamov A."/>
            <person name="Salih N.S."/>
            <person name="Samson R.A."/>
            <person name="Sandor E."/>
            <person name="Sanguinetti M."/>
            <person name="Schuetze T."/>
            <person name="Sepcic K."/>
            <person name="Shelest E."/>
            <person name="Sherlock G."/>
            <person name="Sophianopoulou V."/>
            <person name="Squina F.M."/>
            <person name="Sun H."/>
            <person name="Susca A."/>
            <person name="Todd R.B."/>
            <person name="Tsang A."/>
            <person name="Unkles S.E."/>
            <person name="van de Wiele N."/>
            <person name="van Rossen-Uffink D."/>
            <person name="Oliveira J.V."/>
            <person name="Vesth T.C."/>
            <person name="Visser J."/>
            <person name="Yu J.-H."/>
            <person name="Zhou M."/>
            <person name="Andersen M.R."/>
            <person name="Archer D.B."/>
            <person name="Baker S.E."/>
            <person name="Benoit I."/>
            <person name="Brakhage A.A."/>
            <person name="Braus G.H."/>
            <person name="Fischer R."/>
            <person name="Frisvad J.C."/>
            <person name="Goldman G.H."/>
            <person name="Houbraken J."/>
            <person name="Oakley B."/>
            <person name="Pocsi I."/>
            <person name="Scazzocchio C."/>
            <person name="Seiboth B."/>
            <person name="vanKuyk P.A."/>
            <person name="Wortman J."/>
            <person name="Dyer P.S."/>
            <person name="Grigoriev I.V."/>
        </authorList>
    </citation>
    <scope>NUCLEOTIDE SEQUENCE [LARGE SCALE GENOMIC DNA]</scope>
    <source>
        <strain evidence="5">DTO 134E9</strain>
    </source>
</reference>
<dbReference type="GeneID" id="63747284"/>
<dbReference type="SUPFAM" id="SSF51621">
    <property type="entry name" value="Phosphoenolpyruvate/pyruvate domain"/>
    <property type="match status" value="1"/>
</dbReference>
<dbReference type="PANTHER" id="PTHR30502:SF8">
    <property type="entry name" value="SYNTHASE, PUTATIVE-RELATED"/>
    <property type="match status" value="1"/>
</dbReference>
<dbReference type="PANTHER" id="PTHR30502">
    <property type="entry name" value="2-KETO-3-DEOXY-L-RHAMNONATE ALDOLASE"/>
    <property type="match status" value="1"/>
</dbReference>
<name>A0A1L9R7D3_ASPWE</name>
<dbReference type="EMBL" id="KV878216">
    <property type="protein sequence ID" value="OJJ30831.1"/>
    <property type="molecule type" value="Genomic_DNA"/>
</dbReference>
<accession>A0A1L9R7D3</accession>
<dbReference type="AlphaFoldDB" id="A0A1L9R7D3"/>
<dbReference type="GO" id="GO:0005737">
    <property type="term" value="C:cytoplasm"/>
    <property type="evidence" value="ECO:0007669"/>
    <property type="project" value="TreeGrafter"/>
</dbReference>
<keyword evidence="2" id="KW-0456">Lyase</keyword>
<dbReference type="InterPro" id="IPR040442">
    <property type="entry name" value="Pyrv_kinase-like_dom_sf"/>
</dbReference>
<dbReference type="GO" id="GO:0016832">
    <property type="term" value="F:aldehyde-lyase activity"/>
    <property type="evidence" value="ECO:0007669"/>
    <property type="project" value="TreeGrafter"/>
</dbReference>
<dbReference type="InterPro" id="IPR005000">
    <property type="entry name" value="Aldolase/citrate-lyase_domain"/>
</dbReference>
<keyword evidence="1" id="KW-0479">Metal-binding</keyword>
<evidence type="ECO:0000259" key="3">
    <source>
        <dbReference type="Pfam" id="PF03328"/>
    </source>
</evidence>
<dbReference type="VEuPathDB" id="FungiDB:ASPWEDRAFT_175935"/>
<sequence length="299" mass="32009">MDRFQAMSLFQPSNLRRAISESMDKETKRINYHLLGTVLGVPHTTMARTLALLGFDFVIVDAQHEPLDAERMMQLIQTVNLSSQGKTVAIARVPSVDSHLVTHALDAGAAGIIFPHVDTPDQAAEAVRKSRYACSGGDRSLAPSALIPSIAQLAPPGTSYQQVADNNIAVICQIESPTGIENAEAIATTPGVDLLMLGPGDLRLAMGLPSTPVGGKEDPCFVRAVNHLVQVSRDSGTPCMAISFKVNTPPEWMAGFSVLCDCADLHSVMVDHMRKMRETEGLLKEVGSGRLSDVVQNGV</sequence>
<keyword evidence="5" id="KW-1185">Reference proteome</keyword>
<evidence type="ECO:0000313" key="4">
    <source>
        <dbReference type="EMBL" id="OJJ30831.1"/>
    </source>
</evidence>
<gene>
    <name evidence="4" type="ORF">ASPWEDRAFT_175935</name>
</gene>
<dbReference type="STRING" id="1073089.A0A1L9R7D3"/>
<dbReference type="GO" id="GO:0046872">
    <property type="term" value="F:metal ion binding"/>
    <property type="evidence" value="ECO:0007669"/>
    <property type="project" value="UniProtKB-KW"/>
</dbReference>
<dbReference type="Gene3D" id="3.20.20.60">
    <property type="entry name" value="Phosphoenolpyruvate-binding domains"/>
    <property type="match status" value="1"/>
</dbReference>
<dbReference type="OrthoDB" id="1621678at2759"/>
<dbReference type="Proteomes" id="UP000184383">
    <property type="component" value="Unassembled WGS sequence"/>
</dbReference>